<evidence type="ECO:0000256" key="1">
    <source>
        <dbReference type="ARBA" id="ARBA00004141"/>
    </source>
</evidence>
<evidence type="ECO:0000256" key="7">
    <source>
        <dbReference type="ARBA" id="ARBA00023098"/>
    </source>
</evidence>
<dbReference type="SUPFAM" id="SSF51735">
    <property type="entry name" value="NAD(P)-binding Rossmann-fold domains"/>
    <property type="match status" value="1"/>
</dbReference>
<evidence type="ECO:0000256" key="11">
    <source>
        <dbReference type="ARBA" id="ARBA00082544"/>
    </source>
</evidence>
<dbReference type="PRINTS" id="PR00080">
    <property type="entry name" value="SDRFAMILY"/>
</dbReference>
<dbReference type="InterPro" id="IPR036291">
    <property type="entry name" value="NAD(P)-bd_dom_sf"/>
</dbReference>
<dbReference type="PRINTS" id="PR00081">
    <property type="entry name" value="GDHRDH"/>
</dbReference>
<evidence type="ECO:0000256" key="13">
    <source>
        <dbReference type="SAM" id="MobiDB-lite"/>
    </source>
</evidence>
<keyword evidence="5" id="KW-1133">Transmembrane helix</keyword>
<evidence type="ECO:0000256" key="3">
    <source>
        <dbReference type="ARBA" id="ARBA00022692"/>
    </source>
</evidence>
<dbReference type="AlphaFoldDB" id="A0A9P9BSA6"/>
<dbReference type="CDD" id="cd05339">
    <property type="entry name" value="17beta-HSDXI-like_SDR_c"/>
    <property type="match status" value="1"/>
</dbReference>
<protein>
    <recommendedName>
        <fullName evidence="10">Short-chain dehydrogenase/reductase 3</fullName>
    </recommendedName>
    <alternativeName>
        <fullName evidence="11">Retinal short-chain dehydrogenase/reductase 1</fullName>
    </alternativeName>
</protein>
<dbReference type="GeneID" id="70179415"/>
<keyword evidence="7" id="KW-0443">Lipid metabolism</keyword>
<dbReference type="GO" id="GO:0016020">
    <property type="term" value="C:membrane"/>
    <property type="evidence" value="ECO:0007669"/>
    <property type="project" value="UniProtKB-SubCell"/>
</dbReference>
<evidence type="ECO:0000256" key="10">
    <source>
        <dbReference type="ARBA" id="ARBA00068717"/>
    </source>
</evidence>
<keyword evidence="8" id="KW-0472">Membrane</keyword>
<keyword evidence="6" id="KW-0560">Oxidoreductase</keyword>
<sequence>MPMHNGWLPREGFYFDVILRLIGKTALNPALLLPVVLAAKYSKQGEDLSILHPVAFSRIKTLFYLGLARYLSAKLTDGVVNNFTSDKYYWPSEIAVVTGGAGGIGGHVVKFLAEKRVKVVVLDIQEMTFPLPAGCRYYKVDLTNRASVKEVADKVRSEVGNPTIIVNNAGVARGKTILETSERDLKFTFDVNCFAHFYTVQEFLPAMVAKNHGMIVTVASFAAWLCVPNMVDYGASKAAAMAFHEGLTSELKTRYNAPAVRTVIVNQAYTKTPLFQGYNADSAFVMPPLEPETVAEAIVRQILTGRSGQVIAPDMGHVVQGLRGMPGWWQYRLREKCENLMTNWSGRQVVKDVEGHYEGRDKKSQSESSTDGSTVLVGKP</sequence>
<evidence type="ECO:0000313" key="14">
    <source>
        <dbReference type="EMBL" id="KAH7033553.1"/>
    </source>
</evidence>
<evidence type="ECO:0000256" key="6">
    <source>
        <dbReference type="ARBA" id="ARBA00023002"/>
    </source>
</evidence>
<accession>A0A9P9BSA6</accession>
<dbReference type="RefSeq" id="XP_046014385.1">
    <property type="nucleotide sequence ID" value="XM_046149869.1"/>
</dbReference>
<keyword evidence="15" id="KW-1185">Reference proteome</keyword>
<feature type="region of interest" description="Disordered" evidence="13">
    <location>
        <begin position="356"/>
        <end position="380"/>
    </location>
</feature>
<evidence type="ECO:0000256" key="8">
    <source>
        <dbReference type="ARBA" id="ARBA00023136"/>
    </source>
</evidence>
<evidence type="ECO:0000256" key="12">
    <source>
        <dbReference type="RuleBase" id="RU000363"/>
    </source>
</evidence>
<comment type="caution">
    <text evidence="14">The sequence shown here is derived from an EMBL/GenBank/DDBJ whole genome shotgun (WGS) entry which is preliminary data.</text>
</comment>
<dbReference type="InterPro" id="IPR002347">
    <property type="entry name" value="SDR_fam"/>
</dbReference>
<comment type="function">
    <text evidence="9">Catalyzes the reduction of all-trans-retinal to all-trans-retinol in the presence of NADPH.</text>
</comment>
<name>A0A9P9BSA6_9PEZI</name>
<dbReference type="FunFam" id="3.40.50.720:FF:000131">
    <property type="entry name" value="Short-chain dehydrogenase/reductase 3"/>
    <property type="match status" value="1"/>
</dbReference>
<evidence type="ECO:0000313" key="15">
    <source>
        <dbReference type="Proteomes" id="UP000756346"/>
    </source>
</evidence>
<feature type="compositionally biased region" description="Basic and acidic residues" evidence="13">
    <location>
        <begin position="356"/>
        <end position="365"/>
    </location>
</feature>
<comment type="subcellular location">
    <subcellularLocation>
        <location evidence="1">Membrane</location>
        <topology evidence="1">Multi-pass membrane protein</topology>
    </subcellularLocation>
</comment>
<evidence type="ECO:0000256" key="2">
    <source>
        <dbReference type="ARBA" id="ARBA00006484"/>
    </source>
</evidence>
<evidence type="ECO:0000256" key="5">
    <source>
        <dbReference type="ARBA" id="ARBA00022989"/>
    </source>
</evidence>
<dbReference type="GO" id="GO:0052650">
    <property type="term" value="F:all-trans-retinol dehydrogenase (NADP+) activity"/>
    <property type="evidence" value="ECO:0007669"/>
    <property type="project" value="UniProtKB-ARBA"/>
</dbReference>
<evidence type="ECO:0000256" key="9">
    <source>
        <dbReference type="ARBA" id="ARBA00059620"/>
    </source>
</evidence>
<dbReference type="OrthoDB" id="10253736at2759"/>
<keyword evidence="4" id="KW-0521">NADP</keyword>
<dbReference type="PANTHER" id="PTHR24322">
    <property type="entry name" value="PKSB"/>
    <property type="match status" value="1"/>
</dbReference>
<dbReference type="EMBL" id="JAGTJQ010000004">
    <property type="protein sequence ID" value="KAH7033553.1"/>
    <property type="molecule type" value="Genomic_DNA"/>
</dbReference>
<dbReference type="Proteomes" id="UP000756346">
    <property type="component" value="Unassembled WGS sequence"/>
</dbReference>
<organism evidence="14 15">
    <name type="scientific">Microdochium trichocladiopsis</name>
    <dbReference type="NCBI Taxonomy" id="1682393"/>
    <lineage>
        <taxon>Eukaryota</taxon>
        <taxon>Fungi</taxon>
        <taxon>Dikarya</taxon>
        <taxon>Ascomycota</taxon>
        <taxon>Pezizomycotina</taxon>
        <taxon>Sordariomycetes</taxon>
        <taxon>Xylariomycetidae</taxon>
        <taxon>Xylariales</taxon>
        <taxon>Microdochiaceae</taxon>
        <taxon>Microdochium</taxon>
    </lineage>
</organism>
<gene>
    <name evidence="14" type="ORF">B0I36DRAFT_241907</name>
</gene>
<dbReference type="Pfam" id="PF00106">
    <property type="entry name" value="adh_short"/>
    <property type="match status" value="1"/>
</dbReference>
<dbReference type="Gene3D" id="3.40.50.720">
    <property type="entry name" value="NAD(P)-binding Rossmann-like Domain"/>
    <property type="match status" value="1"/>
</dbReference>
<comment type="similarity">
    <text evidence="2 12">Belongs to the short-chain dehydrogenases/reductases (SDR) family.</text>
</comment>
<dbReference type="PANTHER" id="PTHR24322:SF736">
    <property type="entry name" value="RETINOL DEHYDROGENASE 10"/>
    <property type="match status" value="1"/>
</dbReference>
<keyword evidence="3" id="KW-0812">Transmembrane</keyword>
<evidence type="ECO:0000256" key="4">
    <source>
        <dbReference type="ARBA" id="ARBA00022857"/>
    </source>
</evidence>
<proteinExistence type="inferred from homology"/>
<reference evidence="14" key="1">
    <citation type="journal article" date="2021" name="Nat. Commun.">
        <title>Genetic determinants of endophytism in the Arabidopsis root mycobiome.</title>
        <authorList>
            <person name="Mesny F."/>
            <person name="Miyauchi S."/>
            <person name="Thiergart T."/>
            <person name="Pickel B."/>
            <person name="Atanasova L."/>
            <person name="Karlsson M."/>
            <person name="Huettel B."/>
            <person name="Barry K.W."/>
            <person name="Haridas S."/>
            <person name="Chen C."/>
            <person name="Bauer D."/>
            <person name="Andreopoulos W."/>
            <person name="Pangilinan J."/>
            <person name="LaButti K."/>
            <person name="Riley R."/>
            <person name="Lipzen A."/>
            <person name="Clum A."/>
            <person name="Drula E."/>
            <person name="Henrissat B."/>
            <person name="Kohler A."/>
            <person name="Grigoriev I.V."/>
            <person name="Martin F.M."/>
            <person name="Hacquard S."/>
        </authorList>
    </citation>
    <scope>NUCLEOTIDE SEQUENCE</scope>
    <source>
        <strain evidence="14">MPI-CAGE-CH-0230</strain>
    </source>
</reference>